<evidence type="ECO:0000259" key="1">
    <source>
        <dbReference type="SMART" id="SM00487"/>
    </source>
</evidence>
<accession>A0A1H5UBY2</accession>
<proteinExistence type="predicted"/>
<dbReference type="InterPro" id="IPR027417">
    <property type="entry name" value="P-loop_NTPase"/>
</dbReference>
<keyword evidence="3" id="KW-1185">Reference proteome</keyword>
<dbReference type="Proteomes" id="UP000236736">
    <property type="component" value="Unassembled WGS sequence"/>
</dbReference>
<dbReference type="OrthoDB" id="9804145at2"/>
<dbReference type="InterPro" id="IPR050742">
    <property type="entry name" value="Helicase_Restrict-Modif_Enz"/>
</dbReference>
<dbReference type="GO" id="GO:0005829">
    <property type="term" value="C:cytosol"/>
    <property type="evidence" value="ECO:0007669"/>
    <property type="project" value="TreeGrafter"/>
</dbReference>
<evidence type="ECO:0000313" key="2">
    <source>
        <dbReference type="EMBL" id="SEF72563.1"/>
    </source>
</evidence>
<dbReference type="SUPFAM" id="SSF52540">
    <property type="entry name" value="P-loop containing nucleoside triphosphate hydrolases"/>
    <property type="match status" value="2"/>
</dbReference>
<dbReference type="RefSeq" id="WP_103923841.1">
    <property type="nucleotide sequence ID" value="NZ_FNVR01000004.1"/>
</dbReference>
<name>A0A1H5UBY2_9BACT</name>
<dbReference type="STRING" id="1120964.GCA_001313265_03000"/>
<reference evidence="3" key="1">
    <citation type="submission" date="2016-10" db="EMBL/GenBank/DDBJ databases">
        <authorList>
            <person name="Varghese N."/>
            <person name="Submissions S."/>
        </authorList>
    </citation>
    <scope>NUCLEOTIDE SEQUENCE [LARGE SCALE GENOMIC DNA]</scope>
    <source>
        <strain evidence="3">DSM 17298</strain>
    </source>
</reference>
<dbReference type="GO" id="GO:0016787">
    <property type="term" value="F:hydrolase activity"/>
    <property type="evidence" value="ECO:0007669"/>
    <property type="project" value="InterPro"/>
</dbReference>
<feature type="domain" description="Helicase ATP-binding" evidence="1">
    <location>
        <begin position="39"/>
        <end position="269"/>
    </location>
</feature>
<dbReference type="InterPro" id="IPR014001">
    <property type="entry name" value="Helicase_ATP-bd"/>
</dbReference>
<protein>
    <submittedName>
        <fullName evidence="2">Type III restriction enzyme</fullName>
    </submittedName>
</protein>
<organism evidence="2 3">
    <name type="scientific">Algoriphagus boritolerans DSM 17298 = JCM 18970</name>
    <dbReference type="NCBI Taxonomy" id="1120964"/>
    <lineage>
        <taxon>Bacteria</taxon>
        <taxon>Pseudomonadati</taxon>
        <taxon>Bacteroidota</taxon>
        <taxon>Cytophagia</taxon>
        <taxon>Cytophagales</taxon>
        <taxon>Cyclobacteriaceae</taxon>
        <taxon>Algoriphagus</taxon>
    </lineage>
</organism>
<sequence>MELKPYQQEVINDLSLFLESVQETKDTALAFHNFWSAHPKTPLMPFPGTAIEPYKNNVPRVPHICLKVPTAGGKTFIACNAIKTIFDAFNYDKPKAVVWLVPSITILEQTIKNLKDPSHPYRQKINSHFGNKVEVFDKSTLLQGSGFNATSVKEQLNIMVFSFDSLKAKNKEDRKVFQENGNLQSFESFLEKNDEITLGAVIKYLNPVVVVDESHNAESDLSVDMLKEINPCFILDLTATPRKNSNIISFIDALDLKKENMVKLPVIVYNHQDKTEVINSSLQLQRRLEKQALDEEKNGGKYIRPIVLFQAQPRNADDNTTFEKLKEKLIELKIPEEQIKIKTANLNELKNIDLMSRDCEVRFIITVNALKEGWDCPFAYILASLADKSSAVDVEQILGRVLRQPYVMKHKFPLLNVSYVLTASSRFLETLDNIVKGLNKAGFSDKDYKLADSTAVEPARPADPLQQLTLIPSLGVTQNQPESDEDITSDIDVSRISVSDDYPEVESVSEIENTAIEQNEAFEKAVSEMESSGIPVLPNEIQKLVKRYTIKEVFKDEVEKVNLPQFYLKVPSNDLFSSGLEELPLEKENLLEGFALSKADTNIAFDTITSELYKVDLDETKKEHTPTFVRLDGIVKESVMTFLLDPARKESRIKNFTRRIMDLIGNMYPIADKEIEKYINRILEDFTDEQFSAFANNEYTYKDKIKQKITALSESYAEQKFKDFLDTDKVFIKSSYSLPKSISPGDTAKDITKSLYEKEGKMNGFEEQVINEIGNMSNIAFWSRNIDRKGFRINGFINHYPDFIIQTKSGKTVLLETKGDHLDAEQKIRLGAFWASKAGNNFRYFMVYERRTVDGAYKLEDFLKIIKDI</sequence>
<evidence type="ECO:0000313" key="3">
    <source>
        <dbReference type="Proteomes" id="UP000236736"/>
    </source>
</evidence>
<dbReference type="PANTHER" id="PTHR47396">
    <property type="entry name" value="TYPE I RESTRICTION ENZYME ECOKI R PROTEIN"/>
    <property type="match status" value="1"/>
</dbReference>
<dbReference type="GO" id="GO:0005524">
    <property type="term" value="F:ATP binding"/>
    <property type="evidence" value="ECO:0007669"/>
    <property type="project" value="InterPro"/>
</dbReference>
<dbReference type="InterPro" id="IPR006935">
    <property type="entry name" value="Helicase/UvrB_N"/>
</dbReference>
<gene>
    <name evidence="2" type="ORF">SAMN03080598_01175</name>
</gene>
<dbReference type="SMART" id="SM00487">
    <property type="entry name" value="DEXDc"/>
    <property type="match status" value="1"/>
</dbReference>
<dbReference type="CDD" id="cd18785">
    <property type="entry name" value="SF2_C"/>
    <property type="match status" value="1"/>
</dbReference>
<dbReference type="PANTHER" id="PTHR47396:SF1">
    <property type="entry name" value="ATP-DEPENDENT HELICASE IRC3-RELATED"/>
    <property type="match status" value="1"/>
</dbReference>
<dbReference type="Pfam" id="PF04851">
    <property type="entry name" value="ResIII"/>
    <property type="match status" value="1"/>
</dbReference>
<dbReference type="AlphaFoldDB" id="A0A1H5UBY2"/>
<dbReference type="Gene3D" id="3.40.50.300">
    <property type="entry name" value="P-loop containing nucleotide triphosphate hydrolases"/>
    <property type="match status" value="2"/>
</dbReference>
<dbReference type="EMBL" id="FNVR01000004">
    <property type="protein sequence ID" value="SEF72563.1"/>
    <property type="molecule type" value="Genomic_DNA"/>
</dbReference>
<dbReference type="GO" id="GO:0003677">
    <property type="term" value="F:DNA binding"/>
    <property type="evidence" value="ECO:0007669"/>
    <property type="project" value="InterPro"/>
</dbReference>